<evidence type="ECO:0000259" key="1">
    <source>
        <dbReference type="Pfam" id="PF11706"/>
    </source>
</evidence>
<evidence type="ECO:0000313" key="2">
    <source>
        <dbReference type="EMBL" id="MEW2365128.1"/>
    </source>
</evidence>
<dbReference type="Pfam" id="PF11706">
    <property type="entry name" value="zf-CGNR"/>
    <property type="match status" value="1"/>
</dbReference>
<protein>
    <submittedName>
        <fullName evidence="2">ABATE domain-containing protein</fullName>
    </submittedName>
</protein>
<dbReference type="RefSeq" id="WP_359772902.1">
    <property type="nucleotide sequence ID" value="NZ_JBEYRR010000001.1"/>
</dbReference>
<feature type="domain" description="Zinc finger CGNR" evidence="1">
    <location>
        <begin position="135"/>
        <end position="177"/>
    </location>
</feature>
<name>A0ABV3M097_9ACTN</name>
<proteinExistence type="predicted"/>
<dbReference type="EMBL" id="JBEYRS010000011">
    <property type="protein sequence ID" value="MEW2365128.1"/>
    <property type="molecule type" value="Genomic_DNA"/>
</dbReference>
<comment type="caution">
    <text evidence="2">The sequence shown here is derived from an EMBL/GenBank/DDBJ whole genome shotgun (WGS) entry which is preliminary data.</text>
</comment>
<dbReference type="SUPFAM" id="SSF160904">
    <property type="entry name" value="Jann2411-like"/>
    <property type="match status" value="1"/>
</dbReference>
<gene>
    <name evidence="2" type="ORF">AB0887_24670</name>
</gene>
<dbReference type="PANTHER" id="PTHR35525">
    <property type="entry name" value="BLL6575 PROTEIN"/>
    <property type="match status" value="1"/>
</dbReference>
<dbReference type="PANTHER" id="PTHR35525:SF3">
    <property type="entry name" value="BLL6575 PROTEIN"/>
    <property type="match status" value="1"/>
</dbReference>
<accession>A0ABV3M097</accession>
<organism evidence="2 3">
    <name type="scientific">Streptomyces huasconensis</name>
    <dbReference type="NCBI Taxonomy" id="1854574"/>
    <lineage>
        <taxon>Bacteria</taxon>
        <taxon>Bacillati</taxon>
        <taxon>Actinomycetota</taxon>
        <taxon>Actinomycetes</taxon>
        <taxon>Kitasatosporales</taxon>
        <taxon>Streptomycetaceae</taxon>
        <taxon>Streptomyces</taxon>
    </lineage>
</organism>
<dbReference type="InterPro" id="IPR010852">
    <property type="entry name" value="ABATE"/>
</dbReference>
<dbReference type="Pfam" id="PF07336">
    <property type="entry name" value="ABATE"/>
    <property type="match status" value="1"/>
</dbReference>
<keyword evidence="3" id="KW-1185">Reference proteome</keyword>
<dbReference type="Gene3D" id="1.10.3300.10">
    <property type="entry name" value="Jann2411-like domain"/>
    <property type="match status" value="1"/>
</dbReference>
<reference evidence="2 3" key="1">
    <citation type="submission" date="2024-06" db="EMBL/GenBank/DDBJ databases">
        <title>The Natural Products Discovery Center: Release of the First 8490 Sequenced Strains for Exploring Actinobacteria Biosynthetic Diversity.</title>
        <authorList>
            <person name="Kalkreuter E."/>
            <person name="Kautsar S.A."/>
            <person name="Yang D."/>
            <person name="Bader C.D."/>
            <person name="Teijaro C.N."/>
            <person name="Fluegel L."/>
            <person name="Davis C.M."/>
            <person name="Simpson J.R."/>
            <person name="Lauterbach L."/>
            <person name="Steele A.D."/>
            <person name="Gui C."/>
            <person name="Meng S."/>
            <person name="Li G."/>
            <person name="Viehrig K."/>
            <person name="Ye F."/>
            <person name="Su P."/>
            <person name="Kiefer A.F."/>
            <person name="Nichols A."/>
            <person name="Cepeda A.J."/>
            <person name="Yan W."/>
            <person name="Fan B."/>
            <person name="Jiang Y."/>
            <person name="Adhikari A."/>
            <person name="Zheng C.-J."/>
            <person name="Schuster L."/>
            <person name="Cowan T.M."/>
            <person name="Smanski M.J."/>
            <person name="Chevrette M.G."/>
            <person name="De Carvalho L.P.S."/>
            <person name="Shen B."/>
        </authorList>
    </citation>
    <scope>NUCLEOTIDE SEQUENCE [LARGE SCALE GENOMIC DNA]</scope>
    <source>
        <strain evidence="2 3">NPDC047833</strain>
    </source>
</reference>
<dbReference type="InterPro" id="IPR021005">
    <property type="entry name" value="Znf_CGNR"/>
</dbReference>
<dbReference type="Proteomes" id="UP001553843">
    <property type="component" value="Unassembled WGS sequence"/>
</dbReference>
<sequence>MDFFFVSDHLALDFAATLTWRTTHPIDLLAEPTDLAAWATQAGLTDHPGRVSRAALDRARQVREAIYRTAVAAERGADAAVADVRLIRECARGPQVVVALKSLGEVERRGGVDEVLATVATRAGELFGGDDRHLVRVCAGAECTRLFLDRSRAGNRRWCDKLACGSRANAAAYRRRKSGALASGSAQAGPYDT</sequence>
<dbReference type="InterPro" id="IPR023286">
    <property type="entry name" value="ABATE_dom_sf"/>
</dbReference>
<evidence type="ECO:0000313" key="3">
    <source>
        <dbReference type="Proteomes" id="UP001553843"/>
    </source>
</evidence>